<evidence type="ECO:0000313" key="2">
    <source>
        <dbReference type="EMBL" id="EFX76881.1"/>
    </source>
</evidence>
<dbReference type="EMBL" id="GL732566">
    <property type="protein sequence ID" value="EFX76881.1"/>
    <property type="molecule type" value="Genomic_DNA"/>
</dbReference>
<proteinExistence type="predicted"/>
<dbReference type="InParanoid" id="E9GUB1"/>
<feature type="compositionally biased region" description="Polar residues" evidence="1">
    <location>
        <begin position="1"/>
        <end position="20"/>
    </location>
</feature>
<dbReference type="KEGG" id="dpx:DAPPUDRAFT_248530"/>
<protein>
    <submittedName>
        <fullName evidence="2">Uncharacterized protein</fullName>
    </submittedName>
</protein>
<keyword evidence="3" id="KW-1185">Reference proteome</keyword>
<organism evidence="2 3">
    <name type="scientific">Daphnia pulex</name>
    <name type="common">Water flea</name>
    <dbReference type="NCBI Taxonomy" id="6669"/>
    <lineage>
        <taxon>Eukaryota</taxon>
        <taxon>Metazoa</taxon>
        <taxon>Ecdysozoa</taxon>
        <taxon>Arthropoda</taxon>
        <taxon>Crustacea</taxon>
        <taxon>Branchiopoda</taxon>
        <taxon>Diplostraca</taxon>
        <taxon>Cladocera</taxon>
        <taxon>Anomopoda</taxon>
        <taxon>Daphniidae</taxon>
        <taxon>Daphnia</taxon>
    </lineage>
</organism>
<evidence type="ECO:0000256" key="1">
    <source>
        <dbReference type="SAM" id="MobiDB-lite"/>
    </source>
</evidence>
<dbReference type="AlphaFoldDB" id="E9GUB1"/>
<sequence>MSWLTCSGRENSLEPQQNSANERESAPWSLPTDHMRMPGSLKIESGVGERLGMSDQTSCMEHWTAFCRVVFARSDLLNIFCAPAKVTVTTQKLIDSPTFFAAEWSHKTPGSSWQNDRKPVLNTLRTKLPAQ</sequence>
<evidence type="ECO:0000313" key="3">
    <source>
        <dbReference type="Proteomes" id="UP000000305"/>
    </source>
</evidence>
<feature type="region of interest" description="Disordered" evidence="1">
    <location>
        <begin position="1"/>
        <end position="38"/>
    </location>
</feature>
<accession>E9GUB1</accession>
<dbReference type="Proteomes" id="UP000000305">
    <property type="component" value="Unassembled WGS sequence"/>
</dbReference>
<gene>
    <name evidence="2" type="ORF">DAPPUDRAFT_248530</name>
</gene>
<reference evidence="2 3" key="1">
    <citation type="journal article" date="2011" name="Science">
        <title>The ecoresponsive genome of Daphnia pulex.</title>
        <authorList>
            <person name="Colbourne J.K."/>
            <person name="Pfrender M.E."/>
            <person name="Gilbert D."/>
            <person name="Thomas W.K."/>
            <person name="Tucker A."/>
            <person name="Oakley T.H."/>
            <person name="Tokishita S."/>
            <person name="Aerts A."/>
            <person name="Arnold G.J."/>
            <person name="Basu M.K."/>
            <person name="Bauer D.J."/>
            <person name="Caceres C.E."/>
            <person name="Carmel L."/>
            <person name="Casola C."/>
            <person name="Choi J.H."/>
            <person name="Detter J.C."/>
            <person name="Dong Q."/>
            <person name="Dusheyko S."/>
            <person name="Eads B.D."/>
            <person name="Frohlich T."/>
            <person name="Geiler-Samerotte K.A."/>
            <person name="Gerlach D."/>
            <person name="Hatcher P."/>
            <person name="Jogdeo S."/>
            <person name="Krijgsveld J."/>
            <person name="Kriventseva E.V."/>
            <person name="Kultz D."/>
            <person name="Laforsch C."/>
            <person name="Lindquist E."/>
            <person name="Lopez J."/>
            <person name="Manak J.R."/>
            <person name="Muller J."/>
            <person name="Pangilinan J."/>
            <person name="Patwardhan R.P."/>
            <person name="Pitluck S."/>
            <person name="Pritham E.J."/>
            <person name="Rechtsteiner A."/>
            <person name="Rho M."/>
            <person name="Rogozin I.B."/>
            <person name="Sakarya O."/>
            <person name="Salamov A."/>
            <person name="Schaack S."/>
            <person name="Shapiro H."/>
            <person name="Shiga Y."/>
            <person name="Skalitzky C."/>
            <person name="Smith Z."/>
            <person name="Souvorov A."/>
            <person name="Sung W."/>
            <person name="Tang Z."/>
            <person name="Tsuchiya D."/>
            <person name="Tu H."/>
            <person name="Vos H."/>
            <person name="Wang M."/>
            <person name="Wolf Y.I."/>
            <person name="Yamagata H."/>
            <person name="Yamada T."/>
            <person name="Ye Y."/>
            <person name="Shaw J.R."/>
            <person name="Andrews J."/>
            <person name="Crease T.J."/>
            <person name="Tang H."/>
            <person name="Lucas S.M."/>
            <person name="Robertson H.M."/>
            <person name="Bork P."/>
            <person name="Koonin E.V."/>
            <person name="Zdobnov E.M."/>
            <person name="Grigoriev I.V."/>
            <person name="Lynch M."/>
            <person name="Boore J.L."/>
        </authorList>
    </citation>
    <scope>NUCLEOTIDE SEQUENCE [LARGE SCALE GENOMIC DNA]</scope>
</reference>
<name>E9GUB1_DAPPU</name>
<dbReference type="HOGENOM" id="CLU_1929695_0_0_1"/>